<evidence type="ECO:0000256" key="3">
    <source>
        <dbReference type="SAM" id="MobiDB-lite"/>
    </source>
</evidence>
<dbReference type="PANTHER" id="PTHR46130">
    <property type="entry name" value="LAMGL DOMAIN-CONTAINING PROTEIN"/>
    <property type="match status" value="1"/>
</dbReference>
<comment type="caution">
    <text evidence="5">The sequence shown here is derived from an EMBL/GenBank/DDBJ whole genome shotgun (WGS) entry which is preliminary data.</text>
</comment>
<evidence type="ECO:0000313" key="6">
    <source>
        <dbReference type="Proteomes" id="UP001232992"/>
    </source>
</evidence>
<keyword evidence="1" id="KW-0732">Signal</keyword>
<evidence type="ECO:0000256" key="1">
    <source>
        <dbReference type="ARBA" id="ARBA00022729"/>
    </source>
</evidence>
<reference evidence="5 6" key="1">
    <citation type="submission" date="2023-01" db="EMBL/GenBank/DDBJ databases">
        <title>Novel diversity within Roseofilum (Cyanobacteria; Desertifilaceae) from marine benthic mats with descriptions of four novel species.</title>
        <authorList>
            <person name="Wang Y."/>
            <person name="Berthold D.E."/>
            <person name="Hu J."/>
            <person name="Lefler F.W."/>
            <person name="Laughinghouse H.D. IV."/>
        </authorList>
    </citation>
    <scope>NUCLEOTIDE SEQUENCE [LARGE SCALE GENOMIC DNA]</scope>
    <source>
        <strain evidence="5 6">BLCC-M143</strain>
    </source>
</reference>
<dbReference type="Proteomes" id="UP001232992">
    <property type="component" value="Unassembled WGS sequence"/>
</dbReference>
<sequence length="866" mass="96480">MSNLKSNQPTSNESENETKNEDAMLSASLAFDGVDDYVAIAISERKSPTFSVELWVKSSGKQSNYTNVFSSCDTPPFDNTFRIDVMGGYYRFFRNDFQVRIAKVTQTWQHLVVVYDGQLVQTYADGELKYSKSIAAMTTVFKTYTLGGNRSRKKFFAGQLSDLRIWDRALTAAEIKQSLSQRLTGREPGLMGYWRLNEGSGETIVDGTGRIEPATISGAIWQPDALQLQPAPTEATVQTSTPDLVTTPMVEGNNVQSVLNFDGTSTTIETTSHLNFGTSAFTIEAWIYSTGSSGVILSSDRHGVSRYQFRLLQNKDEIAFMFSDGPGNTQLWESQNGHCLTATVATNEWSHVAISRLGSTHLMYIDGHLVTSIETESTIDWQNESLSLRIGAQHPYESTGGIFYFTGKIADLRVWDRAVPIGEIQTHRYQTLSGNEPGLIAYWPLNEGSDSIGDRTNNSLGTLYNGTWEEKDILFLQPLPVDSSSGEGPALRPHQLPHLVGKGLQIDSLMNAQPHSQAILSFDGTDSYIDTTCQLNFGTAPFTLEAWVYSTGTSGTILSSDQLGNSRYQFRLTQDGNDILFIFSDGPGNVQLWTSQTGYQLRATVIKDEWSHVAVKRVGSTHQMYINGILVSEYETATAIDWNNDTRFLRFGAQYPYSGDGGIFYFRGKLADVRVWNIERSAEEIKTGRQYELSGSEPGLVGYWPLNEGGNTVSDRTGKSKTILYGGKWEQADVPFLRPQKSSKPTQPKGKSKPQSKGKTPAAPTEKITIDSEFEKSVISVTVLTGSNHTGGDPVTIYGKEKRKKRKKRKKQNLSPLEKVVRDVAKRQDEATRTYVERHKRSNEKKKNGWIRDLPKNYLKSISKLF</sequence>
<name>A0ABT7BWI1_9CYAN</name>
<dbReference type="RefSeq" id="WP_283758208.1">
    <property type="nucleotide sequence ID" value="NZ_JAQOSQ010000008.1"/>
</dbReference>
<dbReference type="Pfam" id="PF19831">
    <property type="entry name" value="DUF6312"/>
    <property type="match status" value="1"/>
</dbReference>
<dbReference type="InterPro" id="IPR006558">
    <property type="entry name" value="LamG-like"/>
</dbReference>
<organism evidence="5 6">
    <name type="scientific">Roseofilum casamattae BLCC-M143</name>
    <dbReference type="NCBI Taxonomy" id="3022442"/>
    <lineage>
        <taxon>Bacteria</taxon>
        <taxon>Bacillati</taxon>
        <taxon>Cyanobacteriota</taxon>
        <taxon>Cyanophyceae</taxon>
        <taxon>Desertifilales</taxon>
        <taxon>Desertifilaceae</taxon>
        <taxon>Roseofilum</taxon>
        <taxon>Roseofilum casamattae</taxon>
    </lineage>
</organism>
<feature type="region of interest" description="Disordered" evidence="3">
    <location>
        <begin position="789"/>
        <end position="816"/>
    </location>
</feature>
<evidence type="ECO:0000313" key="5">
    <source>
        <dbReference type="EMBL" id="MDJ1183554.1"/>
    </source>
</evidence>
<keyword evidence="2" id="KW-1015">Disulfide bond</keyword>
<evidence type="ECO:0000256" key="2">
    <source>
        <dbReference type="ARBA" id="ARBA00023157"/>
    </source>
</evidence>
<dbReference type="PANTHER" id="PTHR46130:SF3">
    <property type="entry name" value="CHROMOSOME UNDETERMINED SCAFFOLD_33, WHOLE GENOME SHOTGUN SEQUENCE"/>
    <property type="match status" value="1"/>
</dbReference>
<accession>A0ABT7BWI1</accession>
<dbReference type="InterPro" id="IPR043543">
    <property type="entry name" value="PAPPA/PAPPA2"/>
</dbReference>
<protein>
    <recommendedName>
        <fullName evidence="4">LamG-like jellyroll fold domain-containing protein</fullName>
    </recommendedName>
</protein>
<feature type="compositionally biased region" description="Low complexity" evidence="3">
    <location>
        <begin position="739"/>
        <end position="749"/>
    </location>
</feature>
<proteinExistence type="predicted"/>
<feature type="domain" description="LamG-like jellyroll fold" evidence="4">
    <location>
        <begin position="48"/>
        <end position="173"/>
    </location>
</feature>
<dbReference type="EMBL" id="JAQOSQ010000008">
    <property type="protein sequence ID" value="MDJ1183554.1"/>
    <property type="molecule type" value="Genomic_DNA"/>
</dbReference>
<dbReference type="Pfam" id="PF13385">
    <property type="entry name" value="Laminin_G_3"/>
    <property type="match status" value="3"/>
</dbReference>
<evidence type="ECO:0000259" key="4">
    <source>
        <dbReference type="SMART" id="SM00560"/>
    </source>
</evidence>
<keyword evidence="6" id="KW-1185">Reference proteome</keyword>
<dbReference type="SUPFAM" id="SSF49899">
    <property type="entry name" value="Concanavalin A-like lectins/glucanases"/>
    <property type="match status" value="3"/>
</dbReference>
<feature type="region of interest" description="Disordered" evidence="3">
    <location>
        <begin position="735"/>
        <end position="768"/>
    </location>
</feature>
<dbReference type="InterPro" id="IPR046279">
    <property type="entry name" value="DUF6312"/>
</dbReference>
<dbReference type="SMART" id="SM00560">
    <property type="entry name" value="LamGL"/>
    <property type="match status" value="1"/>
</dbReference>
<dbReference type="Gene3D" id="2.60.120.200">
    <property type="match status" value="3"/>
</dbReference>
<gene>
    <name evidence="5" type="ORF">PMH09_10120</name>
</gene>
<feature type="compositionally biased region" description="Basic residues" evidence="3">
    <location>
        <begin position="801"/>
        <end position="812"/>
    </location>
</feature>
<dbReference type="InterPro" id="IPR013320">
    <property type="entry name" value="ConA-like_dom_sf"/>
</dbReference>